<proteinExistence type="predicted"/>
<dbReference type="AlphaFoldDB" id="A0A4C1UYD4"/>
<name>A0A4C1UYD4_EUMVA</name>
<evidence type="ECO:0000313" key="2">
    <source>
        <dbReference type="Proteomes" id="UP000299102"/>
    </source>
</evidence>
<dbReference type="EMBL" id="BGZK01000247">
    <property type="protein sequence ID" value="GBP31501.1"/>
    <property type="molecule type" value="Genomic_DNA"/>
</dbReference>
<dbReference type="OrthoDB" id="410155at2759"/>
<organism evidence="1 2">
    <name type="scientific">Eumeta variegata</name>
    <name type="common">Bagworm moth</name>
    <name type="synonym">Eumeta japonica</name>
    <dbReference type="NCBI Taxonomy" id="151549"/>
    <lineage>
        <taxon>Eukaryota</taxon>
        <taxon>Metazoa</taxon>
        <taxon>Ecdysozoa</taxon>
        <taxon>Arthropoda</taxon>
        <taxon>Hexapoda</taxon>
        <taxon>Insecta</taxon>
        <taxon>Pterygota</taxon>
        <taxon>Neoptera</taxon>
        <taxon>Endopterygota</taxon>
        <taxon>Lepidoptera</taxon>
        <taxon>Glossata</taxon>
        <taxon>Ditrysia</taxon>
        <taxon>Tineoidea</taxon>
        <taxon>Psychidae</taxon>
        <taxon>Oiketicinae</taxon>
        <taxon>Eumeta</taxon>
    </lineage>
</organism>
<accession>A0A4C1UYD4</accession>
<comment type="caution">
    <text evidence="1">The sequence shown here is derived from an EMBL/GenBank/DDBJ whole genome shotgun (WGS) entry which is preliminary data.</text>
</comment>
<gene>
    <name evidence="1" type="ORF">EVAR_84611_1</name>
</gene>
<evidence type="ECO:0000313" key="1">
    <source>
        <dbReference type="EMBL" id="GBP31501.1"/>
    </source>
</evidence>
<dbReference type="Proteomes" id="UP000299102">
    <property type="component" value="Unassembled WGS sequence"/>
</dbReference>
<sequence length="202" mass="22715">MRCNGTSSKLTTFQVLSSKLKCVELLMYTIYYFINIQVQGPKEIKKLGKKRKEDRAASNQVLSSRMMKFLNQTAASTGRTELSDVFASTFKTHTATHIAYWSVAKALKSDGYVATPALKKLDNTYAVDDREKAKCLADSIKQHCSLNSLPLFPNLATSMKKEVQQKANLPPENDLPPVSLDEVQKLIRKRKTNQKGTRPGWN</sequence>
<protein>
    <submittedName>
        <fullName evidence="1">Uncharacterized protein</fullName>
    </submittedName>
</protein>
<reference evidence="1 2" key="1">
    <citation type="journal article" date="2019" name="Commun. Biol.">
        <title>The bagworm genome reveals a unique fibroin gene that provides high tensile strength.</title>
        <authorList>
            <person name="Kono N."/>
            <person name="Nakamura H."/>
            <person name="Ohtoshi R."/>
            <person name="Tomita M."/>
            <person name="Numata K."/>
            <person name="Arakawa K."/>
        </authorList>
    </citation>
    <scope>NUCLEOTIDE SEQUENCE [LARGE SCALE GENOMIC DNA]</scope>
</reference>
<keyword evidence="2" id="KW-1185">Reference proteome</keyword>